<dbReference type="EMBL" id="MT141509">
    <property type="protein sequence ID" value="QJA63939.1"/>
    <property type="molecule type" value="Genomic_DNA"/>
</dbReference>
<protein>
    <submittedName>
        <fullName evidence="2">Uncharacterized protein</fullName>
    </submittedName>
</protein>
<organism evidence="2">
    <name type="scientific">viral metagenome</name>
    <dbReference type="NCBI Taxonomy" id="1070528"/>
    <lineage>
        <taxon>unclassified sequences</taxon>
        <taxon>metagenomes</taxon>
        <taxon>organismal metagenomes</taxon>
    </lineage>
</organism>
<evidence type="ECO:0000256" key="1">
    <source>
        <dbReference type="SAM" id="MobiDB-lite"/>
    </source>
</evidence>
<reference evidence="2" key="1">
    <citation type="submission" date="2020-03" db="EMBL/GenBank/DDBJ databases">
        <title>The deep terrestrial virosphere.</title>
        <authorList>
            <person name="Holmfeldt K."/>
            <person name="Nilsson E."/>
            <person name="Simone D."/>
            <person name="Lopez-Fernandez M."/>
            <person name="Wu X."/>
            <person name="de Brujin I."/>
            <person name="Lundin D."/>
            <person name="Andersson A."/>
            <person name="Bertilsson S."/>
            <person name="Dopson M."/>
        </authorList>
    </citation>
    <scope>NUCLEOTIDE SEQUENCE</scope>
    <source>
        <strain evidence="2">MM415B00565</strain>
    </source>
</reference>
<sequence length="69" mass="7182">MIITGQSNTTLGGMKTGKGEANKPVTGGTPKGSVLRCAGGIDTRSPKLNPWNLTALEKEVITNRGNLET</sequence>
<gene>
    <name evidence="2" type="ORF">MM415B00565_0023</name>
</gene>
<name>A0A6M3J204_9ZZZZ</name>
<dbReference type="AlphaFoldDB" id="A0A6M3J204"/>
<feature type="compositionally biased region" description="Polar residues" evidence="1">
    <location>
        <begin position="1"/>
        <end position="11"/>
    </location>
</feature>
<evidence type="ECO:0000313" key="2">
    <source>
        <dbReference type="EMBL" id="QJA63939.1"/>
    </source>
</evidence>
<proteinExistence type="predicted"/>
<accession>A0A6M3J204</accession>
<feature type="region of interest" description="Disordered" evidence="1">
    <location>
        <begin position="1"/>
        <end position="33"/>
    </location>
</feature>